<evidence type="ECO:0000256" key="1">
    <source>
        <dbReference type="SAM" id="MobiDB-lite"/>
    </source>
</evidence>
<dbReference type="AlphaFoldDB" id="A0A4S2KYP4"/>
<accession>A0A4S2KYP4</accession>
<proteinExistence type="predicted"/>
<sequence length="128" mass="14409">MFTPRRCGNMFLGRKRLRLRRVSPYPLPPPSLSPLVYLKLDNSVLGYFSPAPGTGERREVDEILPPLLPPKGRGSRALLWKSVGERRVDPRDGYLASLSLRSPAYREGHEDRGIQSVVESRQAGRSPE</sequence>
<keyword evidence="3" id="KW-1185">Reference proteome</keyword>
<feature type="region of interest" description="Disordered" evidence="1">
    <location>
        <begin position="105"/>
        <end position="128"/>
    </location>
</feature>
<dbReference type="EMBL" id="QBLH01000476">
    <property type="protein sequence ID" value="TGZ55201.1"/>
    <property type="molecule type" value="Genomic_DNA"/>
</dbReference>
<evidence type="ECO:0000313" key="2">
    <source>
        <dbReference type="EMBL" id="TGZ55201.1"/>
    </source>
</evidence>
<organism evidence="2 3">
    <name type="scientific">Temnothorax longispinosus</name>
    <dbReference type="NCBI Taxonomy" id="300112"/>
    <lineage>
        <taxon>Eukaryota</taxon>
        <taxon>Metazoa</taxon>
        <taxon>Ecdysozoa</taxon>
        <taxon>Arthropoda</taxon>
        <taxon>Hexapoda</taxon>
        <taxon>Insecta</taxon>
        <taxon>Pterygota</taxon>
        <taxon>Neoptera</taxon>
        <taxon>Endopterygota</taxon>
        <taxon>Hymenoptera</taxon>
        <taxon>Apocrita</taxon>
        <taxon>Aculeata</taxon>
        <taxon>Formicoidea</taxon>
        <taxon>Formicidae</taxon>
        <taxon>Myrmicinae</taxon>
        <taxon>Temnothorax</taxon>
    </lineage>
</organism>
<name>A0A4S2KYP4_9HYME</name>
<reference evidence="2 3" key="1">
    <citation type="journal article" date="2019" name="Philos. Trans. R. Soc. Lond., B, Biol. Sci.">
        <title>Ant behaviour and brain gene expression of defending hosts depend on the ecological success of the intruding social parasite.</title>
        <authorList>
            <person name="Kaur R."/>
            <person name="Stoldt M."/>
            <person name="Jongepier E."/>
            <person name="Feldmeyer B."/>
            <person name="Menzel F."/>
            <person name="Bornberg-Bauer E."/>
            <person name="Foitzik S."/>
        </authorList>
    </citation>
    <scope>NUCLEOTIDE SEQUENCE [LARGE SCALE GENOMIC DNA]</scope>
    <source>
        <tissue evidence="2">Whole body</tissue>
    </source>
</reference>
<gene>
    <name evidence="2" type="ORF">DBV15_05079</name>
</gene>
<protein>
    <submittedName>
        <fullName evidence="2">Uncharacterized protein</fullName>
    </submittedName>
</protein>
<evidence type="ECO:0000313" key="3">
    <source>
        <dbReference type="Proteomes" id="UP000310200"/>
    </source>
</evidence>
<comment type="caution">
    <text evidence="2">The sequence shown here is derived from an EMBL/GenBank/DDBJ whole genome shotgun (WGS) entry which is preliminary data.</text>
</comment>
<dbReference type="Proteomes" id="UP000310200">
    <property type="component" value="Unassembled WGS sequence"/>
</dbReference>